<keyword evidence="4 8" id="KW-0560">Oxidoreductase</keyword>
<dbReference type="STRING" id="44941.A0A397VL30"/>
<proteinExistence type="inferred from homology"/>
<dbReference type="PANTHER" id="PTHR24291">
    <property type="entry name" value="CYTOCHROME P450 FAMILY 4"/>
    <property type="match status" value="1"/>
</dbReference>
<protein>
    <submittedName>
        <fullName evidence="9">Cytochrome P450</fullName>
    </submittedName>
</protein>
<reference evidence="9 10" key="1">
    <citation type="submission" date="2018-06" db="EMBL/GenBank/DDBJ databases">
        <title>Comparative genomics reveals the genomic features of Rhizophagus irregularis, R. cerebriforme, R. diaphanum and Gigaspora rosea, and their symbiotic lifestyle signature.</title>
        <authorList>
            <person name="Morin E."/>
            <person name="San Clemente H."/>
            <person name="Chen E.C.H."/>
            <person name="De La Providencia I."/>
            <person name="Hainaut M."/>
            <person name="Kuo A."/>
            <person name="Kohler A."/>
            <person name="Murat C."/>
            <person name="Tang N."/>
            <person name="Roy S."/>
            <person name="Loubradou J."/>
            <person name="Henrissat B."/>
            <person name="Grigoriev I.V."/>
            <person name="Corradi N."/>
            <person name="Roux C."/>
            <person name="Martin F.M."/>
        </authorList>
    </citation>
    <scope>NUCLEOTIDE SEQUENCE [LARGE SCALE GENOMIC DNA]</scope>
    <source>
        <strain evidence="9 10">DAOM 194757</strain>
    </source>
</reference>
<dbReference type="PRINTS" id="PR00463">
    <property type="entry name" value="EP450I"/>
</dbReference>
<dbReference type="Proteomes" id="UP000266673">
    <property type="component" value="Unassembled WGS sequence"/>
</dbReference>
<feature type="binding site" description="axial binding residue" evidence="7">
    <location>
        <position position="336"/>
    </location>
    <ligand>
        <name>heme</name>
        <dbReference type="ChEBI" id="CHEBI:30413"/>
    </ligand>
    <ligandPart>
        <name>Fe</name>
        <dbReference type="ChEBI" id="CHEBI:18248"/>
    </ligandPart>
</feature>
<dbReference type="InterPro" id="IPR050196">
    <property type="entry name" value="Cytochrome_P450_Monoox"/>
</dbReference>
<accession>A0A397VL30</accession>
<dbReference type="OrthoDB" id="1470350at2759"/>
<gene>
    <name evidence="9" type="ORF">C2G38_2032967</name>
</gene>
<evidence type="ECO:0000256" key="3">
    <source>
        <dbReference type="ARBA" id="ARBA00022723"/>
    </source>
</evidence>
<name>A0A397VL30_9GLOM</name>
<keyword evidence="6 8" id="KW-0503">Monooxygenase</keyword>
<keyword evidence="3 7" id="KW-0479">Metal-binding</keyword>
<comment type="similarity">
    <text evidence="1 8">Belongs to the cytochrome P450 family.</text>
</comment>
<dbReference type="SUPFAM" id="SSF48264">
    <property type="entry name" value="Cytochrome P450"/>
    <property type="match status" value="1"/>
</dbReference>
<organism evidence="9 10">
    <name type="scientific">Gigaspora rosea</name>
    <dbReference type="NCBI Taxonomy" id="44941"/>
    <lineage>
        <taxon>Eukaryota</taxon>
        <taxon>Fungi</taxon>
        <taxon>Fungi incertae sedis</taxon>
        <taxon>Mucoromycota</taxon>
        <taxon>Glomeromycotina</taxon>
        <taxon>Glomeromycetes</taxon>
        <taxon>Diversisporales</taxon>
        <taxon>Gigasporaceae</taxon>
        <taxon>Gigaspora</taxon>
    </lineage>
</organism>
<dbReference type="PROSITE" id="PS00086">
    <property type="entry name" value="CYTOCHROME_P450"/>
    <property type="match status" value="1"/>
</dbReference>
<evidence type="ECO:0000256" key="4">
    <source>
        <dbReference type="ARBA" id="ARBA00023002"/>
    </source>
</evidence>
<dbReference type="PRINTS" id="PR00385">
    <property type="entry name" value="P450"/>
</dbReference>
<evidence type="ECO:0000256" key="7">
    <source>
        <dbReference type="PIRSR" id="PIRSR602401-1"/>
    </source>
</evidence>
<keyword evidence="10" id="KW-1185">Reference proteome</keyword>
<dbReference type="AlphaFoldDB" id="A0A397VL30"/>
<comment type="cofactor">
    <cofactor evidence="7">
        <name>heme</name>
        <dbReference type="ChEBI" id="CHEBI:30413"/>
    </cofactor>
</comment>
<evidence type="ECO:0000256" key="6">
    <source>
        <dbReference type="ARBA" id="ARBA00023033"/>
    </source>
</evidence>
<keyword evidence="2 7" id="KW-0349">Heme</keyword>
<evidence type="ECO:0000256" key="8">
    <source>
        <dbReference type="RuleBase" id="RU000461"/>
    </source>
</evidence>
<dbReference type="GO" id="GO:0016705">
    <property type="term" value="F:oxidoreductase activity, acting on paired donors, with incorporation or reduction of molecular oxygen"/>
    <property type="evidence" value="ECO:0007669"/>
    <property type="project" value="InterPro"/>
</dbReference>
<evidence type="ECO:0000256" key="5">
    <source>
        <dbReference type="ARBA" id="ARBA00023004"/>
    </source>
</evidence>
<dbReference type="GO" id="GO:0005506">
    <property type="term" value="F:iron ion binding"/>
    <property type="evidence" value="ECO:0007669"/>
    <property type="project" value="InterPro"/>
</dbReference>
<dbReference type="EMBL" id="QKWP01000274">
    <property type="protein sequence ID" value="RIB23200.1"/>
    <property type="molecule type" value="Genomic_DNA"/>
</dbReference>
<dbReference type="InterPro" id="IPR017972">
    <property type="entry name" value="Cyt_P450_CS"/>
</dbReference>
<comment type="caution">
    <text evidence="9">The sequence shown here is derived from an EMBL/GenBank/DDBJ whole genome shotgun (WGS) entry which is preliminary data.</text>
</comment>
<dbReference type="PANTHER" id="PTHR24291:SF50">
    <property type="entry name" value="BIFUNCTIONAL ALBAFLAVENONE MONOOXYGENASE_TERPENE SYNTHASE"/>
    <property type="match status" value="1"/>
</dbReference>
<dbReference type="InterPro" id="IPR002401">
    <property type="entry name" value="Cyt_P450_E_grp-I"/>
</dbReference>
<evidence type="ECO:0000313" key="10">
    <source>
        <dbReference type="Proteomes" id="UP000266673"/>
    </source>
</evidence>
<dbReference type="InterPro" id="IPR036396">
    <property type="entry name" value="Cyt_P450_sf"/>
</dbReference>
<evidence type="ECO:0000256" key="1">
    <source>
        <dbReference type="ARBA" id="ARBA00010617"/>
    </source>
</evidence>
<evidence type="ECO:0000313" key="9">
    <source>
        <dbReference type="EMBL" id="RIB23200.1"/>
    </source>
</evidence>
<evidence type="ECO:0000256" key="2">
    <source>
        <dbReference type="ARBA" id="ARBA00022617"/>
    </source>
</evidence>
<dbReference type="CDD" id="cd00302">
    <property type="entry name" value="cytochrome_P450"/>
    <property type="match status" value="1"/>
</dbReference>
<dbReference type="GO" id="GO:0020037">
    <property type="term" value="F:heme binding"/>
    <property type="evidence" value="ECO:0007669"/>
    <property type="project" value="InterPro"/>
</dbReference>
<dbReference type="GO" id="GO:0004497">
    <property type="term" value="F:monooxygenase activity"/>
    <property type="evidence" value="ECO:0007669"/>
    <property type="project" value="UniProtKB-KW"/>
</dbReference>
<dbReference type="Pfam" id="PF00067">
    <property type="entry name" value="p450"/>
    <property type="match status" value="1"/>
</dbReference>
<dbReference type="InterPro" id="IPR001128">
    <property type="entry name" value="Cyt_P450"/>
</dbReference>
<keyword evidence="5 7" id="KW-0408">Iron</keyword>
<sequence>MFDRRYIILSRPEYIEKLFDRKLFFMKFPYSQGIDELGVHERGIAFNDNYESWKYNNKFFTDTFVAQKFMDNAVKSTSKLYVELSSYWQSLGNQNISNSNNDNWTLETDFSAWFHGFANDIVSIIITGERTYSIASYYNKQSLNKSECPNALVEDGNKFVKSIVQYLEASNDKVLEPMTDEDIGVNLLDAFLGGTDTTSNLFCFITYYICKPPHVKQKMLSELDYNLPKSSDKFYISYNDLQKLKYCEAIIKEVYRMVPIIPFSIRTTTKEIEIAGYKWPSGTHFLLNFFAVHGHSEFWPDSEVFNPDRFYNDNRDDKRFGNKPTLMMFGGGLRICPGRKLAMAELLVLMALVYKNYNVELVNPHESLKILSLITTNCKELKIRISPRT</sequence>
<dbReference type="Gene3D" id="1.10.630.10">
    <property type="entry name" value="Cytochrome P450"/>
    <property type="match status" value="1"/>
</dbReference>